<dbReference type="EMBL" id="JH689176">
    <property type="protein sequence ID" value="EJD32243.1"/>
    <property type="molecule type" value="Genomic_DNA"/>
</dbReference>
<name>J0WIX8_AURST</name>
<dbReference type="KEGG" id="adl:AURDEDRAFT_178717"/>
<proteinExistence type="predicted"/>
<feature type="region of interest" description="Disordered" evidence="1">
    <location>
        <begin position="160"/>
        <end position="182"/>
    </location>
</feature>
<keyword evidence="3" id="KW-1185">Reference proteome</keyword>
<sequence>MHGRNRNGSEAICCAQTTKSIGVPFLNSHWQTPTVPTPADLHDDNSDIDALSSSTLPTMNECSADTDPAPRTIPPSDVEQTVFSFLDYCARGPLDPSIELPTIAALQNVSDTFAEAFLKPYYDAWTRQRNPTHAMRKSIEANMLDYIMHPSKYEYKRCPAATTSGVGTPARGQENGQEDDGK</sequence>
<dbReference type="Proteomes" id="UP000006514">
    <property type="component" value="Unassembled WGS sequence"/>
</dbReference>
<accession>J0WIX8</accession>
<organism evidence="2 3">
    <name type="scientific">Auricularia subglabra (strain TFB-10046 / SS5)</name>
    <name type="common">White-rot fungus</name>
    <name type="synonym">Auricularia delicata (strain TFB10046)</name>
    <dbReference type="NCBI Taxonomy" id="717982"/>
    <lineage>
        <taxon>Eukaryota</taxon>
        <taxon>Fungi</taxon>
        <taxon>Dikarya</taxon>
        <taxon>Basidiomycota</taxon>
        <taxon>Agaricomycotina</taxon>
        <taxon>Agaricomycetes</taxon>
        <taxon>Auriculariales</taxon>
        <taxon>Auriculariaceae</taxon>
        <taxon>Auricularia</taxon>
    </lineage>
</organism>
<protein>
    <submittedName>
        <fullName evidence="2">Uncharacterized protein</fullName>
    </submittedName>
</protein>
<reference evidence="3" key="1">
    <citation type="journal article" date="2012" name="Science">
        <title>The Paleozoic origin of enzymatic lignin decomposition reconstructed from 31 fungal genomes.</title>
        <authorList>
            <person name="Floudas D."/>
            <person name="Binder M."/>
            <person name="Riley R."/>
            <person name="Barry K."/>
            <person name="Blanchette R.A."/>
            <person name="Henrissat B."/>
            <person name="Martinez A.T."/>
            <person name="Otillar R."/>
            <person name="Spatafora J.W."/>
            <person name="Yadav J.S."/>
            <person name="Aerts A."/>
            <person name="Benoit I."/>
            <person name="Boyd A."/>
            <person name="Carlson A."/>
            <person name="Copeland A."/>
            <person name="Coutinho P.M."/>
            <person name="de Vries R.P."/>
            <person name="Ferreira P."/>
            <person name="Findley K."/>
            <person name="Foster B."/>
            <person name="Gaskell J."/>
            <person name="Glotzer D."/>
            <person name="Gorecki P."/>
            <person name="Heitman J."/>
            <person name="Hesse C."/>
            <person name="Hori C."/>
            <person name="Igarashi K."/>
            <person name="Jurgens J.A."/>
            <person name="Kallen N."/>
            <person name="Kersten P."/>
            <person name="Kohler A."/>
            <person name="Kuees U."/>
            <person name="Kumar T.K.A."/>
            <person name="Kuo A."/>
            <person name="LaButti K."/>
            <person name="Larrondo L.F."/>
            <person name="Lindquist E."/>
            <person name="Ling A."/>
            <person name="Lombard V."/>
            <person name="Lucas S."/>
            <person name="Lundell T."/>
            <person name="Martin R."/>
            <person name="McLaughlin D.J."/>
            <person name="Morgenstern I."/>
            <person name="Morin E."/>
            <person name="Murat C."/>
            <person name="Nagy L.G."/>
            <person name="Nolan M."/>
            <person name="Ohm R.A."/>
            <person name="Patyshakuliyeva A."/>
            <person name="Rokas A."/>
            <person name="Ruiz-Duenas F.J."/>
            <person name="Sabat G."/>
            <person name="Salamov A."/>
            <person name="Samejima M."/>
            <person name="Schmutz J."/>
            <person name="Slot J.C."/>
            <person name="St John F."/>
            <person name="Stenlid J."/>
            <person name="Sun H."/>
            <person name="Sun S."/>
            <person name="Syed K."/>
            <person name="Tsang A."/>
            <person name="Wiebenga A."/>
            <person name="Young D."/>
            <person name="Pisabarro A."/>
            <person name="Eastwood D.C."/>
            <person name="Martin F."/>
            <person name="Cullen D."/>
            <person name="Grigoriev I.V."/>
            <person name="Hibbett D.S."/>
        </authorList>
    </citation>
    <scope>NUCLEOTIDE SEQUENCE [LARGE SCALE GENOMIC DNA]</scope>
    <source>
        <strain evidence="3">TFB10046</strain>
    </source>
</reference>
<dbReference type="AlphaFoldDB" id="J0WIX8"/>
<evidence type="ECO:0000256" key="1">
    <source>
        <dbReference type="SAM" id="MobiDB-lite"/>
    </source>
</evidence>
<evidence type="ECO:0000313" key="3">
    <source>
        <dbReference type="Proteomes" id="UP000006514"/>
    </source>
</evidence>
<dbReference type="InParanoid" id="J0WIX8"/>
<gene>
    <name evidence="2" type="ORF">AURDEDRAFT_178717</name>
</gene>
<evidence type="ECO:0000313" key="2">
    <source>
        <dbReference type="EMBL" id="EJD32243.1"/>
    </source>
</evidence>